<reference evidence="1 2" key="1">
    <citation type="submission" date="2019-05" db="EMBL/GenBank/DDBJ databases">
        <title>Mikania micrantha, genome provides insights into the molecular mechanism of rapid growth.</title>
        <authorList>
            <person name="Liu B."/>
        </authorList>
    </citation>
    <scope>NUCLEOTIDE SEQUENCE [LARGE SCALE GENOMIC DNA]</scope>
    <source>
        <strain evidence="1">NLD-2019</strain>
        <tissue evidence="1">Leaf</tissue>
    </source>
</reference>
<dbReference type="Proteomes" id="UP000326396">
    <property type="component" value="Linkage Group LG2"/>
</dbReference>
<dbReference type="EMBL" id="SZYD01000012">
    <property type="protein sequence ID" value="KAD4584926.1"/>
    <property type="molecule type" value="Genomic_DNA"/>
</dbReference>
<keyword evidence="2" id="KW-1185">Reference proteome</keyword>
<name>A0A5N6NAM4_9ASTR</name>
<evidence type="ECO:0000313" key="1">
    <source>
        <dbReference type="EMBL" id="KAD4584926.1"/>
    </source>
</evidence>
<gene>
    <name evidence="1" type="ORF">E3N88_22527</name>
</gene>
<comment type="caution">
    <text evidence="1">The sequence shown here is derived from an EMBL/GenBank/DDBJ whole genome shotgun (WGS) entry which is preliminary data.</text>
</comment>
<dbReference type="AlphaFoldDB" id="A0A5N6NAM4"/>
<sequence>MTSSRYAMRKKFTFAVREGFRGFPACFVHRDTRCDFELFSAPFHSSFSTIFEAGELSRSLRKHLGSIGGLESLDFM</sequence>
<proteinExistence type="predicted"/>
<protein>
    <submittedName>
        <fullName evidence="1">Uncharacterized protein</fullName>
    </submittedName>
</protein>
<evidence type="ECO:0000313" key="2">
    <source>
        <dbReference type="Proteomes" id="UP000326396"/>
    </source>
</evidence>
<organism evidence="1 2">
    <name type="scientific">Mikania micrantha</name>
    <name type="common">bitter vine</name>
    <dbReference type="NCBI Taxonomy" id="192012"/>
    <lineage>
        <taxon>Eukaryota</taxon>
        <taxon>Viridiplantae</taxon>
        <taxon>Streptophyta</taxon>
        <taxon>Embryophyta</taxon>
        <taxon>Tracheophyta</taxon>
        <taxon>Spermatophyta</taxon>
        <taxon>Magnoliopsida</taxon>
        <taxon>eudicotyledons</taxon>
        <taxon>Gunneridae</taxon>
        <taxon>Pentapetalae</taxon>
        <taxon>asterids</taxon>
        <taxon>campanulids</taxon>
        <taxon>Asterales</taxon>
        <taxon>Asteraceae</taxon>
        <taxon>Asteroideae</taxon>
        <taxon>Heliantheae alliance</taxon>
        <taxon>Eupatorieae</taxon>
        <taxon>Mikania</taxon>
    </lineage>
</organism>
<accession>A0A5N6NAM4</accession>